<organism evidence="2 3">
    <name type="scientific">Olsenella profusa F0195</name>
    <dbReference type="NCBI Taxonomy" id="1125712"/>
    <lineage>
        <taxon>Bacteria</taxon>
        <taxon>Bacillati</taxon>
        <taxon>Actinomycetota</taxon>
        <taxon>Coriobacteriia</taxon>
        <taxon>Coriobacteriales</taxon>
        <taxon>Atopobiaceae</taxon>
        <taxon>Olsenella</taxon>
    </lineage>
</organism>
<evidence type="ECO:0000313" key="3">
    <source>
        <dbReference type="Proteomes" id="UP000016638"/>
    </source>
</evidence>
<dbReference type="PATRIC" id="fig|1125712.3.peg.1466"/>
<keyword evidence="3" id="KW-1185">Reference proteome</keyword>
<reference evidence="2 3" key="1">
    <citation type="submission" date="2013-08" db="EMBL/GenBank/DDBJ databases">
        <authorList>
            <person name="Durkin A.S."/>
            <person name="Haft D.R."/>
            <person name="McCorrison J."/>
            <person name="Torralba M."/>
            <person name="Gillis M."/>
            <person name="Haft D.H."/>
            <person name="Methe B."/>
            <person name="Sutton G."/>
            <person name="Nelson K.E."/>
        </authorList>
    </citation>
    <scope>NUCLEOTIDE SEQUENCE [LARGE SCALE GENOMIC DNA]</scope>
    <source>
        <strain evidence="2 3">F0195</strain>
    </source>
</reference>
<gene>
    <name evidence="2" type="ORF">HMPREF1316_2463</name>
</gene>
<sequence>METLAFGIIVPTSATLFPRTPFPAWWIWSWSPSTDPSSRRSIPEEDVPPTTHRLCSKWCCWPTPKASAPPTGSPRRRVRTLDSFGSVTCSPSTTAPSTVSVPSTSAPSPKRCSQSSYPSWPTWASSPLTAPRSRRMRTGSEEERLAAEGPSDVDSETIAEAARHINKRIREKGVGKCLKDDAGKALRRVERMLEGEWREKMVHNERNATDLAGRGFLSKTDRDATFMRAEDDHMGNGQLKADYRVQVGRGEPSARGPILCQWLPTWAQ</sequence>
<protein>
    <submittedName>
        <fullName evidence="2">Uncharacterized protein</fullName>
    </submittedName>
</protein>
<feature type="compositionally biased region" description="Low complexity" evidence="1">
    <location>
        <begin position="86"/>
        <end position="109"/>
    </location>
</feature>
<evidence type="ECO:0000256" key="1">
    <source>
        <dbReference type="SAM" id="MobiDB-lite"/>
    </source>
</evidence>
<feature type="compositionally biased region" description="Polar residues" evidence="1">
    <location>
        <begin position="111"/>
        <end position="128"/>
    </location>
</feature>
<comment type="caution">
    <text evidence="2">The sequence shown here is derived from an EMBL/GenBank/DDBJ whole genome shotgun (WGS) entry which is preliminary data.</text>
</comment>
<proteinExistence type="predicted"/>
<dbReference type="Proteomes" id="UP000016638">
    <property type="component" value="Unassembled WGS sequence"/>
</dbReference>
<dbReference type="EMBL" id="AWEZ01000048">
    <property type="protein sequence ID" value="ERL08006.1"/>
    <property type="molecule type" value="Genomic_DNA"/>
</dbReference>
<dbReference type="eggNOG" id="COG3666">
    <property type="taxonomic scope" value="Bacteria"/>
</dbReference>
<evidence type="ECO:0000313" key="2">
    <source>
        <dbReference type="EMBL" id="ERL08006.1"/>
    </source>
</evidence>
<name>U2V5T0_9ACTN</name>
<accession>U2V5T0</accession>
<feature type="region of interest" description="Disordered" evidence="1">
    <location>
        <begin position="84"/>
        <end position="153"/>
    </location>
</feature>
<dbReference type="AlphaFoldDB" id="U2V5T0"/>